<dbReference type="Proteomes" id="UP000065807">
    <property type="component" value="Chromosome"/>
</dbReference>
<dbReference type="EMBL" id="AP014924">
    <property type="protein sequence ID" value="BAS26648.1"/>
    <property type="molecule type" value="Genomic_DNA"/>
</dbReference>
<proteinExistence type="predicted"/>
<keyword evidence="5 6" id="KW-0472">Membrane</keyword>
<protein>
    <submittedName>
        <fullName evidence="7">Membrane protein</fullName>
    </submittedName>
</protein>
<reference evidence="8" key="2">
    <citation type="journal article" date="2016" name="Int. J. Syst. Evol. Microbiol.">
        <title>Complete genome sequence and cell structure of Limnochorda pilosa, a Gram-negative spore-former within the phylum Firmicutes.</title>
        <authorList>
            <person name="Watanabe M."/>
            <person name="Kojima H."/>
            <person name="Fukui M."/>
        </authorList>
    </citation>
    <scope>NUCLEOTIDE SEQUENCE [LARGE SCALE GENOMIC DNA]</scope>
    <source>
        <strain evidence="8">HC45</strain>
    </source>
</reference>
<evidence type="ECO:0000256" key="2">
    <source>
        <dbReference type="ARBA" id="ARBA00022475"/>
    </source>
</evidence>
<feature type="transmembrane region" description="Helical" evidence="6">
    <location>
        <begin position="81"/>
        <end position="97"/>
    </location>
</feature>
<dbReference type="InterPro" id="IPR019108">
    <property type="entry name" value="Caa3_assmbl_CtaG-rel"/>
</dbReference>
<evidence type="ECO:0000256" key="4">
    <source>
        <dbReference type="ARBA" id="ARBA00022989"/>
    </source>
</evidence>
<name>A0A0K2SHT0_LIMPI</name>
<feature type="transmembrane region" description="Helical" evidence="6">
    <location>
        <begin position="152"/>
        <end position="170"/>
    </location>
</feature>
<feature type="transmembrane region" description="Helical" evidence="6">
    <location>
        <begin position="51"/>
        <end position="69"/>
    </location>
</feature>
<dbReference type="OrthoDB" id="128422at2"/>
<evidence type="ECO:0000256" key="3">
    <source>
        <dbReference type="ARBA" id="ARBA00022692"/>
    </source>
</evidence>
<keyword evidence="3 6" id="KW-0812">Transmembrane</keyword>
<feature type="transmembrane region" description="Helical" evidence="6">
    <location>
        <begin position="220"/>
        <end position="240"/>
    </location>
</feature>
<evidence type="ECO:0000313" key="7">
    <source>
        <dbReference type="EMBL" id="BAS26648.1"/>
    </source>
</evidence>
<gene>
    <name evidence="7" type="ORF">LIP_0791</name>
</gene>
<reference evidence="8" key="1">
    <citation type="submission" date="2015-07" db="EMBL/GenBank/DDBJ databases">
        <title>Complete genome sequence and phylogenetic analysis of Limnochorda pilosa.</title>
        <authorList>
            <person name="Watanabe M."/>
            <person name="Kojima H."/>
            <person name="Fukui M."/>
        </authorList>
    </citation>
    <scope>NUCLEOTIDE SEQUENCE [LARGE SCALE GENOMIC DNA]</scope>
    <source>
        <strain evidence="8">HC45</strain>
    </source>
</reference>
<dbReference type="STRING" id="1555112.LIP_0791"/>
<dbReference type="KEGG" id="lpil:LIP_0791"/>
<evidence type="ECO:0000313" key="8">
    <source>
        <dbReference type="Proteomes" id="UP000065807"/>
    </source>
</evidence>
<evidence type="ECO:0000256" key="1">
    <source>
        <dbReference type="ARBA" id="ARBA00004651"/>
    </source>
</evidence>
<dbReference type="AlphaFoldDB" id="A0A0K2SHT0"/>
<keyword evidence="2" id="KW-1003">Cell membrane</keyword>
<comment type="subcellular location">
    <subcellularLocation>
        <location evidence="1">Cell membrane</location>
        <topology evidence="1">Multi-pass membrane protein</topology>
    </subcellularLocation>
</comment>
<feature type="transmembrane region" description="Helical" evidence="6">
    <location>
        <begin position="190"/>
        <end position="208"/>
    </location>
</feature>
<sequence>MAAPRRACDRPPQKTVWIRRLLPATAWLLPGPVLAHGVAGPARTATLGWGDWSLDPMILLGLALAVASYERVRRRFPVRAGRAYAFWAGLVILFLAWESPLDQGGERYLFTLHMVQHVLTMSVAPVLLVLGLPPGFTVWLSQRSRLAPRVRALLRPLPAFLLFAGNFAVWHVPSPYEAALVHPGVHAVQHLLYLALGLLFWSVVLAPGGQPSGISEGTRILMLFGANVANWAVSFPLAIAEEAVYAPYRLAPRLWGLSPVADQALGSGIMWMMGHMTYGIPMVLLLLRWLRRELRREPVVPDPGPAPEGEPGHVRP</sequence>
<evidence type="ECO:0000256" key="5">
    <source>
        <dbReference type="ARBA" id="ARBA00023136"/>
    </source>
</evidence>
<evidence type="ECO:0000256" key="6">
    <source>
        <dbReference type="SAM" id="Phobius"/>
    </source>
</evidence>
<keyword evidence="8" id="KW-1185">Reference proteome</keyword>
<feature type="transmembrane region" description="Helical" evidence="6">
    <location>
        <begin position="117"/>
        <end position="140"/>
    </location>
</feature>
<dbReference type="GO" id="GO:0005886">
    <property type="term" value="C:plasma membrane"/>
    <property type="evidence" value="ECO:0007669"/>
    <property type="project" value="UniProtKB-SubCell"/>
</dbReference>
<keyword evidence="4 6" id="KW-1133">Transmembrane helix</keyword>
<dbReference type="RefSeq" id="WP_068134510.1">
    <property type="nucleotide sequence ID" value="NZ_AP014924.1"/>
</dbReference>
<accession>A0A0K2SHT0</accession>
<dbReference type="Pfam" id="PF09678">
    <property type="entry name" value="Caa3_CtaG"/>
    <property type="match status" value="1"/>
</dbReference>
<feature type="transmembrane region" description="Helical" evidence="6">
    <location>
        <begin position="268"/>
        <end position="287"/>
    </location>
</feature>
<organism evidence="7 8">
    <name type="scientific">Limnochorda pilosa</name>
    <dbReference type="NCBI Taxonomy" id="1555112"/>
    <lineage>
        <taxon>Bacteria</taxon>
        <taxon>Bacillati</taxon>
        <taxon>Bacillota</taxon>
        <taxon>Limnochordia</taxon>
        <taxon>Limnochordales</taxon>
        <taxon>Limnochordaceae</taxon>
        <taxon>Limnochorda</taxon>
    </lineage>
</organism>